<dbReference type="PANTHER" id="PTHR36928">
    <property type="entry name" value="PHOSPHATASE YCDX-RELATED"/>
    <property type="match status" value="1"/>
</dbReference>
<dbReference type="NCBIfam" id="NF006702">
    <property type="entry name" value="PRK09248.1"/>
    <property type="match status" value="1"/>
</dbReference>
<dbReference type="InterPro" id="IPR003141">
    <property type="entry name" value="Pol/His_phosphatase_N"/>
</dbReference>
<dbReference type="GO" id="GO:0042578">
    <property type="term" value="F:phosphoric ester hydrolase activity"/>
    <property type="evidence" value="ECO:0007669"/>
    <property type="project" value="TreeGrafter"/>
</dbReference>
<dbReference type="Gene3D" id="3.20.20.140">
    <property type="entry name" value="Metal-dependent hydrolases"/>
    <property type="match status" value="1"/>
</dbReference>
<gene>
    <name evidence="2" type="ORF">ANBU17_01900</name>
</gene>
<dbReference type="SUPFAM" id="SSF89550">
    <property type="entry name" value="PHP domain-like"/>
    <property type="match status" value="1"/>
</dbReference>
<evidence type="ECO:0000313" key="3">
    <source>
        <dbReference type="Proteomes" id="UP000613208"/>
    </source>
</evidence>
<reference evidence="2" key="1">
    <citation type="submission" date="2020-06" db="EMBL/GenBank/DDBJ databases">
        <title>Characterization of fructooligosaccharide metabolism and fructooligosaccharide-degrading enzymes in human commensal butyrate producers.</title>
        <authorList>
            <person name="Tanno H."/>
            <person name="Fujii T."/>
            <person name="Hirano K."/>
            <person name="Maeno S."/>
            <person name="Tonozuka T."/>
            <person name="Sakamoto M."/>
            <person name="Ohkuma M."/>
            <person name="Tochio T."/>
            <person name="Endo A."/>
        </authorList>
    </citation>
    <scope>NUCLEOTIDE SEQUENCE</scope>
    <source>
        <strain evidence="2">JCM 17466</strain>
    </source>
</reference>
<dbReference type="RefSeq" id="WP_201309610.1">
    <property type="nucleotide sequence ID" value="NZ_BLYI01000006.1"/>
</dbReference>
<organism evidence="2 3">
    <name type="scientific">Anaerostipes butyraticus</name>
    <dbReference type="NCBI Taxonomy" id="645466"/>
    <lineage>
        <taxon>Bacteria</taxon>
        <taxon>Bacillati</taxon>
        <taxon>Bacillota</taxon>
        <taxon>Clostridia</taxon>
        <taxon>Lachnospirales</taxon>
        <taxon>Lachnospiraceae</taxon>
        <taxon>Anaerostipes</taxon>
    </lineage>
</organism>
<dbReference type="InterPro" id="IPR004013">
    <property type="entry name" value="PHP_dom"/>
</dbReference>
<dbReference type="InterPro" id="IPR050243">
    <property type="entry name" value="PHP_phosphatase"/>
</dbReference>
<sequence length="251" mass="28031">MEFKLDVHTHTIASGHAYATVTEMVKAASERGLELIGITEHAKGIPGTCDSMYFHNMKIIPRKMYGVEVMMGAEINILDYDGTLSLDEKIIDKTLDIRIAGIHDPCYTVGTIAQNTQALVKAIENPQVDIISHPDDSRIPVDYETIVDAAKENHTLLEINNSSLDCLSSRVGAWDNLQVMLRFCEDKKVPVIANTDSHFADAVGVFDHVSVLLEEMNFPEELVVNRSVDLLKEQIQKHRTIRKIGKQRCSS</sequence>
<dbReference type="GO" id="GO:0008270">
    <property type="term" value="F:zinc ion binding"/>
    <property type="evidence" value="ECO:0007669"/>
    <property type="project" value="TreeGrafter"/>
</dbReference>
<dbReference type="EMBL" id="BLYI01000006">
    <property type="protein sequence ID" value="GFO83843.1"/>
    <property type="molecule type" value="Genomic_DNA"/>
</dbReference>
<dbReference type="PANTHER" id="PTHR36928:SF1">
    <property type="entry name" value="PHOSPHATASE YCDX-RELATED"/>
    <property type="match status" value="1"/>
</dbReference>
<dbReference type="Pfam" id="PF02811">
    <property type="entry name" value="PHP"/>
    <property type="match status" value="1"/>
</dbReference>
<dbReference type="CDD" id="cd07437">
    <property type="entry name" value="PHP_HisPPase_Ycdx_like"/>
    <property type="match status" value="1"/>
</dbReference>
<dbReference type="GO" id="GO:0005829">
    <property type="term" value="C:cytosol"/>
    <property type="evidence" value="ECO:0007669"/>
    <property type="project" value="TreeGrafter"/>
</dbReference>
<keyword evidence="3" id="KW-1185">Reference proteome</keyword>
<proteinExistence type="predicted"/>
<accession>A0A916VC83</accession>
<evidence type="ECO:0000313" key="2">
    <source>
        <dbReference type="EMBL" id="GFO83843.1"/>
    </source>
</evidence>
<evidence type="ECO:0000259" key="1">
    <source>
        <dbReference type="SMART" id="SM00481"/>
    </source>
</evidence>
<comment type="caution">
    <text evidence="2">The sequence shown here is derived from an EMBL/GenBank/DDBJ whole genome shotgun (WGS) entry which is preliminary data.</text>
</comment>
<dbReference type="InterPro" id="IPR016195">
    <property type="entry name" value="Pol/histidinol_Pase-like"/>
</dbReference>
<protein>
    <submittedName>
        <fullName evidence="2">Phosphatase</fullName>
    </submittedName>
</protein>
<dbReference type="AlphaFoldDB" id="A0A916VC83"/>
<dbReference type="Proteomes" id="UP000613208">
    <property type="component" value="Unassembled WGS sequence"/>
</dbReference>
<name>A0A916VC83_9FIRM</name>
<dbReference type="SMART" id="SM00481">
    <property type="entry name" value="POLIIIAc"/>
    <property type="match status" value="1"/>
</dbReference>
<feature type="domain" description="Polymerase/histidinol phosphatase N-terminal" evidence="1">
    <location>
        <begin position="5"/>
        <end position="79"/>
    </location>
</feature>